<dbReference type="GO" id="GO:0005524">
    <property type="term" value="F:ATP binding"/>
    <property type="evidence" value="ECO:0007669"/>
    <property type="project" value="UniProtKB-UniRule"/>
</dbReference>
<keyword evidence="5 10" id="KW-0547">Nucleotide-binding</keyword>
<reference evidence="12 13" key="1">
    <citation type="journal article" date="2016" name="Nat. Commun.">
        <title>Thousands of microbial genomes shed light on interconnected biogeochemical processes in an aquifer system.</title>
        <authorList>
            <person name="Anantharaman K."/>
            <person name="Brown C.T."/>
            <person name="Hug L.A."/>
            <person name="Sharon I."/>
            <person name="Castelle C.J."/>
            <person name="Probst A.J."/>
            <person name="Thomas B.C."/>
            <person name="Singh A."/>
            <person name="Wilkins M.J."/>
            <person name="Karaoz U."/>
            <person name="Brodie E.L."/>
            <person name="Williams K.H."/>
            <person name="Hubbard S.S."/>
            <person name="Banfield J.F."/>
        </authorList>
    </citation>
    <scope>NUCLEOTIDE SEQUENCE [LARGE SCALE GENOMIC DNA]</scope>
</reference>
<dbReference type="InterPro" id="IPR000291">
    <property type="entry name" value="D-Ala_lig_Van_CS"/>
</dbReference>
<dbReference type="InterPro" id="IPR013815">
    <property type="entry name" value="ATP_grasp_subdomain_1"/>
</dbReference>
<comment type="similarity">
    <text evidence="2">Belongs to the D-alanine--D-alanine ligase family.</text>
</comment>
<sequence>MKEEYKQLLVGIITNLDYNPSILASIHIKNVFDTYGIRTIDLSLDDIMSDKVSCDIVFNVHYGEIGDGGVMSGILDDKGIAFVGNSQYACSLMMNKVVSKMLFRKHKYLTPLFWYEPNANNPDDILIDNIEKKIAYPLLAKPVNGAASENIIFIKDSEELSDFVAKYRFLIDGGYYFFEQFIQGRELSAGYVDAIDELLPVVEIKLKEEKYQSQKVKFTKGLKENIVPANVEQKVYDEVQQIARDLHSVFHCDSFSRTDMIYEEKTGKLYILEVNTNPGLLETSLLPLMAKAAGVDENKFFVRLMQHSLQKNET</sequence>
<dbReference type="InterPro" id="IPR011761">
    <property type="entry name" value="ATP-grasp"/>
</dbReference>
<evidence type="ECO:0000256" key="4">
    <source>
        <dbReference type="ARBA" id="ARBA00022598"/>
    </source>
</evidence>
<evidence type="ECO:0000256" key="9">
    <source>
        <dbReference type="ARBA" id="ARBA00023316"/>
    </source>
</evidence>
<dbReference type="Proteomes" id="UP000176639">
    <property type="component" value="Unassembled WGS sequence"/>
</dbReference>
<evidence type="ECO:0000256" key="6">
    <source>
        <dbReference type="ARBA" id="ARBA00022840"/>
    </source>
</evidence>
<evidence type="ECO:0000256" key="2">
    <source>
        <dbReference type="ARBA" id="ARBA00010871"/>
    </source>
</evidence>
<evidence type="ECO:0000313" key="12">
    <source>
        <dbReference type="EMBL" id="OGD24053.1"/>
    </source>
</evidence>
<keyword evidence="4" id="KW-0436">Ligase</keyword>
<evidence type="ECO:0000256" key="10">
    <source>
        <dbReference type="PROSITE-ProRule" id="PRU00409"/>
    </source>
</evidence>
<dbReference type="GO" id="GO:0008716">
    <property type="term" value="F:D-alanine-D-alanine ligase activity"/>
    <property type="evidence" value="ECO:0007669"/>
    <property type="project" value="InterPro"/>
</dbReference>
<proteinExistence type="inferred from homology"/>
<dbReference type="Pfam" id="PF07478">
    <property type="entry name" value="Dala_Dala_lig_C"/>
    <property type="match status" value="1"/>
</dbReference>
<organism evidence="12 13">
    <name type="scientific">Candidatus Azambacteria bacterium RBG_16_47_10</name>
    <dbReference type="NCBI Taxonomy" id="1797292"/>
    <lineage>
        <taxon>Bacteria</taxon>
        <taxon>Candidatus Azamiibacteriota</taxon>
    </lineage>
</organism>
<feature type="domain" description="ATP-grasp" evidence="11">
    <location>
        <begin position="100"/>
        <end position="306"/>
    </location>
</feature>
<protein>
    <recommendedName>
        <fullName evidence="11">ATP-grasp domain-containing protein</fullName>
    </recommendedName>
</protein>
<keyword evidence="7" id="KW-0133">Cell shape</keyword>
<keyword evidence="6 10" id="KW-0067">ATP-binding</keyword>
<evidence type="ECO:0000259" key="11">
    <source>
        <dbReference type="PROSITE" id="PS50975"/>
    </source>
</evidence>
<keyword evidence="3" id="KW-0963">Cytoplasm</keyword>
<accession>A0A1F5B085</accession>
<evidence type="ECO:0000256" key="8">
    <source>
        <dbReference type="ARBA" id="ARBA00022984"/>
    </source>
</evidence>
<keyword evidence="8" id="KW-0573">Peptidoglycan synthesis</keyword>
<dbReference type="Gene3D" id="3.30.1490.20">
    <property type="entry name" value="ATP-grasp fold, A domain"/>
    <property type="match status" value="1"/>
</dbReference>
<dbReference type="AlphaFoldDB" id="A0A1F5B085"/>
<dbReference type="GO" id="GO:0046872">
    <property type="term" value="F:metal ion binding"/>
    <property type="evidence" value="ECO:0007669"/>
    <property type="project" value="InterPro"/>
</dbReference>
<dbReference type="GO" id="GO:0071555">
    <property type="term" value="P:cell wall organization"/>
    <property type="evidence" value="ECO:0007669"/>
    <property type="project" value="UniProtKB-KW"/>
</dbReference>
<name>A0A1F5B085_9BACT</name>
<gene>
    <name evidence="12" type="ORF">A2Z10_00890</name>
</gene>
<evidence type="ECO:0000256" key="5">
    <source>
        <dbReference type="ARBA" id="ARBA00022741"/>
    </source>
</evidence>
<evidence type="ECO:0000256" key="7">
    <source>
        <dbReference type="ARBA" id="ARBA00022960"/>
    </source>
</evidence>
<dbReference type="GO" id="GO:0005737">
    <property type="term" value="C:cytoplasm"/>
    <property type="evidence" value="ECO:0007669"/>
    <property type="project" value="UniProtKB-SubCell"/>
</dbReference>
<comment type="subcellular location">
    <subcellularLocation>
        <location evidence="1">Cytoplasm</location>
    </subcellularLocation>
</comment>
<dbReference type="SUPFAM" id="SSF52440">
    <property type="entry name" value="PreATP-grasp domain"/>
    <property type="match status" value="1"/>
</dbReference>
<evidence type="ECO:0000313" key="13">
    <source>
        <dbReference type="Proteomes" id="UP000176639"/>
    </source>
</evidence>
<dbReference type="GO" id="GO:0008360">
    <property type="term" value="P:regulation of cell shape"/>
    <property type="evidence" value="ECO:0007669"/>
    <property type="project" value="UniProtKB-KW"/>
</dbReference>
<dbReference type="SUPFAM" id="SSF56059">
    <property type="entry name" value="Glutathione synthetase ATP-binding domain-like"/>
    <property type="match status" value="1"/>
</dbReference>
<dbReference type="InterPro" id="IPR011095">
    <property type="entry name" value="Dala_Dala_lig_C"/>
</dbReference>
<dbReference type="GO" id="GO:0009252">
    <property type="term" value="P:peptidoglycan biosynthetic process"/>
    <property type="evidence" value="ECO:0007669"/>
    <property type="project" value="UniProtKB-KW"/>
</dbReference>
<dbReference type="PANTHER" id="PTHR23132">
    <property type="entry name" value="D-ALANINE--D-ALANINE LIGASE"/>
    <property type="match status" value="1"/>
</dbReference>
<dbReference type="Gene3D" id="3.40.50.20">
    <property type="match status" value="1"/>
</dbReference>
<comment type="caution">
    <text evidence="12">The sequence shown here is derived from an EMBL/GenBank/DDBJ whole genome shotgun (WGS) entry which is preliminary data.</text>
</comment>
<evidence type="ECO:0000256" key="1">
    <source>
        <dbReference type="ARBA" id="ARBA00004496"/>
    </source>
</evidence>
<evidence type="ECO:0000256" key="3">
    <source>
        <dbReference type="ARBA" id="ARBA00022490"/>
    </source>
</evidence>
<dbReference type="EMBL" id="MEYI01000016">
    <property type="protein sequence ID" value="OGD24053.1"/>
    <property type="molecule type" value="Genomic_DNA"/>
</dbReference>
<keyword evidence="9" id="KW-0961">Cell wall biogenesis/degradation</keyword>
<dbReference type="Gene3D" id="3.30.470.20">
    <property type="entry name" value="ATP-grasp fold, B domain"/>
    <property type="match status" value="1"/>
</dbReference>
<dbReference type="PROSITE" id="PS00844">
    <property type="entry name" value="DALA_DALA_LIGASE_2"/>
    <property type="match status" value="1"/>
</dbReference>
<dbReference type="InterPro" id="IPR016185">
    <property type="entry name" value="PreATP-grasp_dom_sf"/>
</dbReference>
<dbReference type="PROSITE" id="PS50975">
    <property type="entry name" value="ATP_GRASP"/>
    <property type="match status" value="1"/>
</dbReference>
<dbReference type="PANTHER" id="PTHR23132:SF23">
    <property type="entry name" value="D-ALANINE--D-ALANINE LIGASE B"/>
    <property type="match status" value="1"/>
</dbReference>